<dbReference type="InterPro" id="IPR054288">
    <property type="entry name" value="DUF7024"/>
</dbReference>
<dbReference type="NCBIfam" id="NF003000">
    <property type="entry name" value="PRK03776.1"/>
    <property type="match status" value="1"/>
</dbReference>
<dbReference type="EC" id="2.7.8.20" evidence="10"/>
<evidence type="ECO:0000256" key="2">
    <source>
        <dbReference type="ARBA" id="ARBA00022475"/>
    </source>
</evidence>
<dbReference type="eggNOG" id="COG1368">
    <property type="taxonomic scope" value="Bacteria"/>
</dbReference>
<comment type="subcellular location">
    <subcellularLocation>
        <location evidence="1">Cell membrane</location>
        <topology evidence="1">Multi-pass membrane protein</topology>
    </subcellularLocation>
</comment>
<keyword evidence="5 7" id="KW-0472">Membrane</keyword>
<keyword evidence="2" id="KW-1003">Cell membrane</keyword>
<feature type="transmembrane region" description="Helical" evidence="7">
    <location>
        <begin position="28"/>
        <end position="47"/>
    </location>
</feature>
<feature type="region of interest" description="Disordered" evidence="6">
    <location>
        <begin position="721"/>
        <end position="740"/>
    </location>
</feature>
<dbReference type="GeneID" id="93310269"/>
<feature type="transmembrane region" description="Helical" evidence="7">
    <location>
        <begin position="110"/>
        <end position="128"/>
    </location>
</feature>
<evidence type="ECO:0000259" key="9">
    <source>
        <dbReference type="Pfam" id="PF22895"/>
    </source>
</evidence>
<keyword evidence="11" id="KW-1185">Reference proteome</keyword>
<dbReference type="AlphaFoldDB" id="A0A0H3FRB2"/>
<feature type="domain" description="Sulfatase N-terminal" evidence="8">
    <location>
        <begin position="163"/>
        <end position="446"/>
    </location>
</feature>
<dbReference type="EMBL" id="CP002824">
    <property type="protein sequence ID" value="AEG97008.1"/>
    <property type="molecule type" value="Genomic_DNA"/>
</dbReference>
<keyword evidence="3 7" id="KW-0812">Transmembrane</keyword>
<sequence length="763" mass="85250">MSELLSIALFLASVVIYAWKAGRNTWWFSATLAVLGLFVVLNITLYASDYFTGDGINDAVLYTLTNSLTGAGVSKYILPGIGLVLALVAVFGVLGWILRRRRHHPHHFGYSLIALVLALASVDASPAFRQITELVKSQSRDGDPDFAAYYKEPSKSINNPQLNLVYIYGESLERTYFNNEAFPELTPELGKIKSEGLDFSNTAQLPGTDYTIAGMVASQCGIPLFAPFEGNASAAVSSFFPQNICLGDILKNSGYENYFVQGANLRFAGKDVFLKSHGFDHLYGAEELKTTVADPSYRNDWGFYDDTVLDETWKKFEALSQSGKRFSLFALTVDTHHPDGFISRTCERKRYDMDGKKNLSFSAVACSQEHIAALIEKIKASPYFKNTVIVVSSDHLAMKNTAWDYLNKQDRSNLFFILRGDQPQQDVLAVKRNTMDNGATVLDILGGDNYIGLGRSSLSAESLSTIFMNMKEKVLAWKPDVIRLWNFPKEIKNFSIDSQKNMIAFSGSHFRLPLLLRVSDQRVEPIPESEYSAPLRFQLADFAPRDNFVWVDRCYKMGQLWRPELALSTDWCVSQGQLGGEQKVQHVDKPQWQGKTAFKDTVIDMERYKGNVDTLKIVDNDIRYKADSFVFNVAGAPEEVKQFSGISRPELWGRWSNAQLGDEVKIEYKEPLPEKFDLVITAKAFGPNANQPIPVRVGKSEQVLTLANEVTTTTLHFDNPARSNTLTITPPEPQSTNEGNIVGHAPRQLGIGMVDIKIVSREG</sequence>
<feature type="domain" description="DUF7024" evidence="9">
    <location>
        <begin position="616"/>
        <end position="759"/>
    </location>
</feature>
<protein>
    <submittedName>
        <fullName evidence="10">Phosphoglycerol transferase I</fullName>
        <ecNumber evidence="10">2.7.8.20</ecNumber>
    </submittedName>
</protein>
<proteinExistence type="predicted"/>
<evidence type="ECO:0000313" key="11">
    <source>
        <dbReference type="Proteomes" id="UP000008881"/>
    </source>
</evidence>
<dbReference type="GO" id="GO:0005886">
    <property type="term" value="C:plasma membrane"/>
    <property type="evidence" value="ECO:0007669"/>
    <property type="project" value="UniProtKB-SubCell"/>
</dbReference>
<dbReference type="Pfam" id="PF22895">
    <property type="entry name" value="DUF7024"/>
    <property type="match status" value="1"/>
</dbReference>
<name>A0A0H3FRB2_KLEAK</name>
<evidence type="ECO:0000256" key="3">
    <source>
        <dbReference type="ARBA" id="ARBA00022692"/>
    </source>
</evidence>
<feature type="transmembrane region" description="Helical" evidence="7">
    <location>
        <begin position="80"/>
        <end position="98"/>
    </location>
</feature>
<dbReference type="PANTHER" id="PTHR47371">
    <property type="entry name" value="LIPOTEICHOIC ACID SYNTHASE"/>
    <property type="match status" value="1"/>
</dbReference>
<dbReference type="InterPro" id="IPR000917">
    <property type="entry name" value="Sulfatase_N"/>
</dbReference>
<dbReference type="GO" id="GO:0008960">
    <property type="term" value="F:phosphatidylglycerol-membrane-oligosaccharide glycerophosphotransferase activity"/>
    <property type="evidence" value="ECO:0007669"/>
    <property type="project" value="UniProtKB-EC"/>
</dbReference>
<dbReference type="Pfam" id="PF00884">
    <property type="entry name" value="Sulfatase"/>
    <property type="match status" value="1"/>
</dbReference>
<dbReference type="SUPFAM" id="SSF53649">
    <property type="entry name" value="Alkaline phosphatase-like"/>
    <property type="match status" value="1"/>
</dbReference>
<evidence type="ECO:0000256" key="4">
    <source>
        <dbReference type="ARBA" id="ARBA00022989"/>
    </source>
</evidence>
<keyword evidence="4 7" id="KW-1133">Transmembrane helix</keyword>
<keyword evidence="10" id="KW-0808">Transferase</keyword>
<dbReference type="OrthoDB" id="9760224at2"/>
<evidence type="ECO:0000256" key="6">
    <source>
        <dbReference type="SAM" id="MobiDB-lite"/>
    </source>
</evidence>
<dbReference type="HOGENOM" id="CLU_023986_1_0_6"/>
<dbReference type="Gene3D" id="3.40.720.10">
    <property type="entry name" value="Alkaline Phosphatase, subunit A"/>
    <property type="match status" value="1"/>
</dbReference>
<dbReference type="PATRIC" id="fig|1028307.3.peg.2082"/>
<dbReference type="CDD" id="cd16015">
    <property type="entry name" value="LTA_synthase"/>
    <property type="match status" value="1"/>
</dbReference>
<evidence type="ECO:0000256" key="1">
    <source>
        <dbReference type="ARBA" id="ARBA00004651"/>
    </source>
</evidence>
<feature type="compositionally biased region" description="Polar residues" evidence="6">
    <location>
        <begin position="721"/>
        <end position="739"/>
    </location>
</feature>
<dbReference type="Proteomes" id="UP000008881">
    <property type="component" value="Chromosome"/>
</dbReference>
<gene>
    <name evidence="10" type="ordered locus">EAE_10460</name>
</gene>
<organism evidence="10 11">
    <name type="scientific">Klebsiella aerogenes (strain ATCC 13048 / DSM 30053 / CCUG 1429 / JCM 1235 / KCTC 2190 / NBRC 13534 / NCIMB 10102 / NCTC 10006 / CDC 819-56)</name>
    <name type="common">Enterobacter aerogenes</name>
    <dbReference type="NCBI Taxonomy" id="1028307"/>
    <lineage>
        <taxon>Bacteria</taxon>
        <taxon>Pseudomonadati</taxon>
        <taxon>Pseudomonadota</taxon>
        <taxon>Gammaproteobacteria</taxon>
        <taxon>Enterobacterales</taxon>
        <taxon>Enterobacteriaceae</taxon>
        <taxon>Klebsiella/Raoultella group</taxon>
        <taxon>Klebsiella</taxon>
    </lineage>
</organism>
<evidence type="ECO:0000256" key="5">
    <source>
        <dbReference type="ARBA" id="ARBA00023136"/>
    </source>
</evidence>
<evidence type="ECO:0000313" key="10">
    <source>
        <dbReference type="EMBL" id="AEG97008.1"/>
    </source>
</evidence>
<dbReference type="InterPro" id="IPR050448">
    <property type="entry name" value="OpgB/LTA_synthase_biosynth"/>
</dbReference>
<dbReference type="KEGG" id="eae:EAE_10460"/>
<evidence type="ECO:0000259" key="8">
    <source>
        <dbReference type="Pfam" id="PF00884"/>
    </source>
</evidence>
<evidence type="ECO:0000256" key="7">
    <source>
        <dbReference type="SAM" id="Phobius"/>
    </source>
</evidence>
<reference evidence="10 11" key="1">
    <citation type="journal article" date="2012" name="J. Bacteriol.">
        <title>Complete genome sequence of Enterobacter aerogenes KCTC 2190.</title>
        <authorList>
            <person name="Shin S.H."/>
            <person name="Kim S."/>
            <person name="Kim J.Y."/>
            <person name="Lee S."/>
            <person name="Um Y."/>
            <person name="Oh M.K."/>
            <person name="Kim Y.R."/>
            <person name="Lee J."/>
            <person name="Yang K.S."/>
        </authorList>
    </citation>
    <scope>NUCLEOTIDE SEQUENCE [LARGE SCALE GENOMIC DNA]</scope>
    <source>
        <strain evidence="10 11">KCTC 2190</strain>
    </source>
</reference>
<dbReference type="PANTHER" id="PTHR47371:SF3">
    <property type="entry name" value="PHOSPHOGLYCEROL TRANSFERASE I"/>
    <property type="match status" value="1"/>
</dbReference>
<dbReference type="InterPro" id="IPR017850">
    <property type="entry name" value="Alkaline_phosphatase_core_sf"/>
</dbReference>
<dbReference type="RefSeq" id="WP_015704310.1">
    <property type="nucleotide sequence ID" value="NC_015663.1"/>
</dbReference>
<accession>A0A0H3FRB2</accession>